<evidence type="ECO:0000256" key="2">
    <source>
        <dbReference type="ARBA" id="ARBA00023125"/>
    </source>
</evidence>
<dbReference type="InterPro" id="IPR001647">
    <property type="entry name" value="HTH_TetR"/>
</dbReference>
<dbReference type="Proteomes" id="UP001210720">
    <property type="component" value="Unassembled WGS sequence"/>
</dbReference>
<accession>A0ABT4XQ90</accession>
<protein>
    <submittedName>
        <fullName evidence="6">TetR/AcrR family transcriptional regulator</fullName>
    </submittedName>
</protein>
<dbReference type="InterPro" id="IPR036271">
    <property type="entry name" value="Tet_transcr_reg_TetR-rel_C_sf"/>
</dbReference>
<dbReference type="InterPro" id="IPR050109">
    <property type="entry name" value="HTH-type_TetR-like_transc_reg"/>
</dbReference>
<dbReference type="RefSeq" id="WP_271431395.1">
    <property type="nucleotide sequence ID" value="NZ_JAQIOY010000001.1"/>
</dbReference>
<comment type="caution">
    <text evidence="6">The sequence shown here is derived from an EMBL/GenBank/DDBJ whole genome shotgun (WGS) entry which is preliminary data.</text>
</comment>
<organism evidence="6 7">
    <name type="scientific">Thalassococcus lentus</name>
    <dbReference type="NCBI Taxonomy" id="1210524"/>
    <lineage>
        <taxon>Bacteria</taxon>
        <taxon>Pseudomonadati</taxon>
        <taxon>Pseudomonadota</taxon>
        <taxon>Alphaproteobacteria</taxon>
        <taxon>Rhodobacterales</taxon>
        <taxon>Roseobacteraceae</taxon>
        <taxon>Thalassococcus</taxon>
    </lineage>
</organism>
<proteinExistence type="predicted"/>
<dbReference type="Pfam" id="PF00440">
    <property type="entry name" value="TetR_N"/>
    <property type="match status" value="1"/>
</dbReference>
<keyword evidence="2 4" id="KW-0238">DNA-binding</keyword>
<evidence type="ECO:0000256" key="4">
    <source>
        <dbReference type="PROSITE-ProRule" id="PRU00335"/>
    </source>
</evidence>
<dbReference type="EMBL" id="JAQIOY010000001">
    <property type="protein sequence ID" value="MDA7424067.1"/>
    <property type="molecule type" value="Genomic_DNA"/>
</dbReference>
<keyword evidence="3" id="KW-0804">Transcription</keyword>
<dbReference type="PRINTS" id="PR00455">
    <property type="entry name" value="HTHTETR"/>
</dbReference>
<evidence type="ECO:0000313" key="6">
    <source>
        <dbReference type="EMBL" id="MDA7424067.1"/>
    </source>
</evidence>
<evidence type="ECO:0000259" key="5">
    <source>
        <dbReference type="PROSITE" id="PS50977"/>
    </source>
</evidence>
<keyword evidence="7" id="KW-1185">Reference proteome</keyword>
<feature type="domain" description="HTH tetR-type" evidence="5">
    <location>
        <begin position="13"/>
        <end position="73"/>
    </location>
</feature>
<sequence>MDSPLNNREIASRKRREQVLDAAAACFVERGFHQTGMREIAKRASVSLGNLYNHFPSKHDMLIGLAELELSSVDPFVEMLMRNVRPSVCLREFTRAYFQHCSDHDAAILYLDIAAEAMREPDIAERFLQARSTLAEALTSLLFKGVESKDFGPSIVDTSTADLILDLIEGAAARGSIDASKPDMLMASIEAMVFAALRH</sequence>
<dbReference type="PANTHER" id="PTHR30055">
    <property type="entry name" value="HTH-TYPE TRANSCRIPTIONAL REGULATOR RUTR"/>
    <property type="match status" value="1"/>
</dbReference>
<evidence type="ECO:0000313" key="7">
    <source>
        <dbReference type="Proteomes" id="UP001210720"/>
    </source>
</evidence>
<dbReference type="SUPFAM" id="SSF46689">
    <property type="entry name" value="Homeodomain-like"/>
    <property type="match status" value="1"/>
</dbReference>
<dbReference type="SUPFAM" id="SSF48498">
    <property type="entry name" value="Tetracyclin repressor-like, C-terminal domain"/>
    <property type="match status" value="1"/>
</dbReference>
<dbReference type="Gene3D" id="1.10.357.10">
    <property type="entry name" value="Tetracycline Repressor, domain 2"/>
    <property type="match status" value="1"/>
</dbReference>
<reference evidence="6 7" key="1">
    <citation type="submission" date="2023-01" db="EMBL/GenBank/DDBJ databases">
        <title>Thalassococcus onchidii sp. nov., isolated from a marine invertebrate from the South China Sea.</title>
        <authorList>
            <person name="Xu S."/>
            <person name="Liu Z."/>
            <person name="Xu Y."/>
        </authorList>
    </citation>
    <scope>NUCLEOTIDE SEQUENCE [LARGE SCALE GENOMIC DNA]</scope>
    <source>
        <strain evidence="6 7">KCTC 32084</strain>
    </source>
</reference>
<evidence type="ECO:0000256" key="1">
    <source>
        <dbReference type="ARBA" id="ARBA00023015"/>
    </source>
</evidence>
<dbReference type="PROSITE" id="PS50977">
    <property type="entry name" value="HTH_TETR_2"/>
    <property type="match status" value="1"/>
</dbReference>
<dbReference type="InterPro" id="IPR009057">
    <property type="entry name" value="Homeodomain-like_sf"/>
</dbReference>
<name>A0ABT4XQ90_9RHOB</name>
<keyword evidence="1" id="KW-0805">Transcription regulation</keyword>
<gene>
    <name evidence="6" type="ORF">PFY00_04965</name>
</gene>
<evidence type="ECO:0000256" key="3">
    <source>
        <dbReference type="ARBA" id="ARBA00023163"/>
    </source>
</evidence>
<feature type="DNA-binding region" description="H-T-H motif" evidence="4">
    <location>
        <begin position="36"/>
        <end position="55"/>
    </location>
</feature>
<dbReference type="PANTHER" id="PTHR30055:SF234">
    <property type="entry name" value="HTH-TYPE TRANSCRIPTIONAL REGULATOR BETI"/>
    <property type="match status" value="1"/>
</dbReference>